<feature type="non-terminal residue" evidence="2">
    <location>
        <position position="301"/>
    </location>
</feature>
<dbReference type="EMBL" id="JAANIC010002457">
    <property type="protein sequence ID" value="KAG5344813.1"/>
    <property type="molecule type" value="Genomic_DNA"/>
</dbReference>
<dbReference type="Pfam" id="PF05250">
    <property type="entry name" value="UPF0193"/>
    <property type="match status" value="1"/>
</dbReference>
<evidence type="ECO:0000256" key="1">
    <source>
        <dbReference type="SAM" id="MobiDB-lite"/>
    </source>
</evidence>
<accession>A0A836GK85</accession>
<dbReference type="PANTHER" id="PTHR28348:SF1">
    <property type="entry name" value="UPF0193 PROTEIN EVG1"/>
    <property type="match status" value="1"/>
</dbReference>
<organism evidence="2 3">
    <name type="scientific">Acromyrmex charruanus</name>
    <dbReference type="NCBI Taxonomy" id="2715315"/>
    <lineage>
        <taxon>Eukaryota</taxon>
        <taxon>Metazoa</taxon>
        <taxon>Ecdysozoa</taxon>
        <taxon>Arthropoda</taxon>
        <taxon>Hexapoda</taxon>
        <taxon>Insecta</taxon>
        <taxon>Pterygota</taxon>
        <taxon>Neoptera</taxon>
        <taxon>Endopterygota</taxon>
        <taxon>Hymenoptera</taxon>
        <taxon>Apocrita</taxon>
        <taxon>Aculeata</taxon>
        <taxon>Formicoidea</taxon>
        <taxon>Formicidae</taxon>
        <taxon>Myrmicinae</taxon>
        <taxon>Acromyrmex</taxon>
    </lineage>
</organism>
<reference evidence="2" key="1">
    <citation type="submission" date="2020-03" db="EMBL/GenBank/DDBJ databases">
        <title>Relaxed selection underlies rapid genomic changes in the transitions from sociality to social parasitism in ants.</title>
        <authorList>
            <person name="Bi X."/>
        </authorList>
    </citation>
    <scope>NUCLEOTIDE SEQUENCE</scope>
    <source>
        <strain evidence="2">BGI-DK2014a</strain>
        <tissue evidence="2">Whole body</tissue>
    </source>
</reference>
<evidence type="ECO:0000313" key="2">
    <source>
        <dbReference type="EMBL" id="KAG5344813.1"/>
    </source>
</evidence>
<gene>
    <name evidence="2" type="ORF">G6Z76_0012964</name>
</gene>
<dbReference type="Proteomes" id="UP000669903">
    <property type="component" value="Unassembled WGS sequence"/>
</dbReference>
<comment type="caution">
    <text evidence="2">The sequence shown here is derived from an EMBL/GenBank/DDBJ whole genome shotgun (WGS) entry which is preliminary data.</text>
</comment>
<dbReference type="AlphaFoldDB" id="A0A836GK85"/>
<proteinExistence type="predicted"/>
<keyword evidence="3" id="KW-1185">Reference proteome</keyword>
<name>A0A836GK85_9HYME</name>
<sequence length="301" mass="35191">MVDYEAKRDECVIVALASRNCRKDRRVVTVRDSCAISVISRALSRIRNFETEMERKYQRVGLGVGAFHNPPRAKYSEETKNLIKLLMEESKLSMMQRKMIQEAVDKGESLPPSIDRTKKAKDKVENDQVKFPNAWRRRSQDMIISSGAYEREQYRRTAPLLEYKNKNAHLNDMNFTQLANKEKQKRHLACMMAFGKDMPETPHGPKILHRAKREPEIPENADFLNDLTQGIRERMDFLHDMESLGMGKKYRPIIQQEIAQKIRLMESLDNQTSDQLRKEFYEVKDERPSSKLFPLTEPGQN</sequence>
<feature type="region of interest" description="Disordered" evidence="1">
    <location>
        <begin position="104"/>
        <end position="125"/>
    </location>
</feature>
<evidence type="ECO:0000313" key="3">
    <source>
        <dbReference type="Proteomes" id="UP000669903"/>
    </source>
</evidence>
<dbReference type="InterPro" id="IPR007914">
    <property type="entry name" value="UPF0193"/>
</dbReference>
<dbReference type="PANTHER" id="PTHR28348">
    <property type="entry name" value="UPF0193 PROTEIN EVG1"/>
    <property type="match status" value="1"/>
</dbReference>
<feature type="non-terminal residue" evidence="2">
    <location>
        <position position="1"/>
    </location>
</feature>
<protein>
    <submittedName>
        <fullName evidence="2">EVG1 protein</fullName>
    </submittedName>
</protein>